<dbReference type="KEGG" id="hoh:Hoch_5972"/>
<dbReference type="NCBIfam" id="TIGR02967">
    <property type="entry name" value="guan_deamin"/>
    <property type="match status" value="1"/>
</dbReference>
<evidence type="ECO:0000256" key="2">
    <source>
        <dbReference type="ARBA" id="ARBA00006745"/>
    </source>
</evidence>
<dbReference type="SUPFAM" id="SSF51338">
    <property type="entry name" value="Composite domain of metallo-dependent hydrolases"/>
    <property type="match status" value="2"/>
</dbReference>
<keyword evidence="5 8" id="KW-0378">Hydrolase</keyword>
<dbReference type="GO" id="GO:0008270">
    <property type="term" value="F:zinc ion binding"/>
    <property type="evidence" value="ECO:0007669"/>
    <property type="project" value="UniProtKB-UniRule"/>
</dbReference>
<organism evidence="10 11">
    <name type="scientific">Haliangium ochraceum (strain DSM 14365 / JCM 11303 / SMP-2)</name>
    <dbReference type="NCBI Taxonomy" id="502025"/>
    <lineage>
        <taxon>Bacteria</taxon>
        <taxon>Pseudomonadati</taxon>
        <taxon>Myxococcota</taxon>
        <taxon>Polyangia</taxon>
        <taxon>Haliangiales</taxon>
        <taxon>Kofleriaceae</taxon>
        <taxon>Haliangium</taxon>
    </lineage>
</organism>
<evidence type="ECO:0000256" key="3">
    <source>
        <dbReference type="ARBA" id="ARBA00012781"/>
    </source>
</evidence>
<dbReference type="InterPro" id="IPR006680">
    <property type="entry name" value="Amidohydro-rel"/>
</dbReference>
<dbReference type="InterPro" id="IPR051607">
    <property type="entry name" value="Metallo-dep_hydrolases"/>
</dbReference>
<dbReference type="PANTHER" id="PTHR11271:SF6">
    <property type="entry name" value="GUANINE DEAMINASE"/>
    <property type="match status" value="1"/>
</dbReference>
<dbReference type="EMBL" id="CP001804">
    <property type="protein sequence ID" value="ACY18447.1"/>
    <property type="molecule type" value="Genomic_DNA"/>
</dbReference>
<dbReference type="OrthoDB" id="9807210at2"/>
<dbReference type="GO" id="GO:0008892">
    <property type="term" value="F:guanine deaminase activity"/>
    <property type="evidence" value="ECO:0007669"/>
    <property type="project" value="UniProtKB-UniRule"/>
</dbReference>
<comment type="similarity">
    <text evidence="2 8">Belongs to the metallo-dependent hydrolases superfamily. ATZ/TRZ family.</text>
</comment>
<dbReference type="GO" id="GO:0006147">
    <property type="term" value="P:guanine catabolic process"/>
    <property type="evidence" value="ECO:0007669"/>
    <property type="project" value="UniProtKB-UniRule"/>
</dbReference>
<dbReference type="AlphaFoldDB" id="D0LJU0"/>
<reference evidence="10 11" key="1">
    <citation type="journal article" date="2010" name="Stand. Genomic Sci.">
        <title>Complete genome sequence of Haliangium ochraceum type strain (SMP-2).</title>
        <authorList>
            <consortium name="US DOE Joint Genome Institute (JGI-PGF)"/>
            <person name="Ivanova N."/>
            <person name="Daum C."/>
            <person name="Lang E."/>
            <person name="Abt B."/>
            <person name="Kopitz M."/>
            <person name="Saunders E."/>
            <person name="Lapidus A."/>
            <person name="Lucas S."/>
            <person name="Glavina Del Rio T."/>
            <person name="Nolan M."/>
            <person name="Tice H."/>
            <person name="Copeland A."/>
            <person name="Cheng J.F."/>
            <person name="Chen F."/>
            <person name="Bruce D."/>
            <person name="Goodwin L."/>
            <person name="Pitluck S."/>
            <person name="Mavromatis K."/>
            <person name="Pati A."/>
            <person name="Mikhailova N."/>
            <person name="Chen A."/>
            <person name="Palaniappan K."/>
            <person name="Land M."/>
            <person name="Hauser L."/>
            <person name="Chang Y.J."/>
            <person name="Jeffries C.D."/>
            <person name="Detter J.C."/>
            <person name="Brettin T."/>
            <person name="Rohde M."/>
            <person name="Goker M."/>
            <person name="Bristow J."/>
            <person name="Markowitz V."/>
            <person name="Eisen J.A."/>
            <person name="Hugenholtz P."/>
            <person name="Kyrpides N.C."/>
            <person name="Klenk H.P."/>
        </authorList>
    </citation>
    <scope>NUCLEOTIDE SEQUENCE [LARGE SCALE GENOMIC DNA]</scope>
    <source>
        <strain evidence="11">DSM 14365 / CIP 107738 / JCM 11303 / AJ 13395 / SMP-2</strain>
    </source>
</reference>
<proteinExistence type="inferred from homology"/>
<evidence type="ECO:0000313" key="11">
    <source>
        <dbReference type="Proteomes" id="UP000001880"/>
    </source>
</evidence>
<comment type="cofactor">
    <cofactor evidence="8">
        <name>Zn(2+)</name>
        <dbReference type="ChEBI" id="CHEBI:29105"/>
    </cofactor>
    <text evidence="8">Binds 1 zinc ion per subunit.</text>
</comment>
<dbReference type="NCBIfam" id="NF006679">
    <property type="entry name" value="PRK09228.1"/>
    <property type="match status" value="1"/>
</dbReference>
<dbReference type="Gene3D" id="3.20.20.140">
    <property type="entry name" value="Metal-dependent hydrolases"/>
    <property type="match status" value="1"/>
</dbReference>
<evidence type="ECO:0000256" key="5">
    <source>
        <dbReference type="ARBA" id="ARBA00022801"/>
    </source>
</evidence>
<dbReference type="InterPro" id="IPR014311">
    <property type="entry name" value="Guanine_deaminase"/>
</dbReference>
<dbReference type="SUPFAM" id="SSF51556">
    <property type="entry name" value="Metallo-dependent hydrolases"/>
    <property type="match status" value="1"/>
</dbReference>
<name>D0LJU0_HALO1</name>
<comment type="pathway">
    <text evidence="1 8">Purine metabolism; guanine degradation; xanthine from guanine: step 1/1.</text>
</comment>
<evidence type="ECO:0000256" key="1">
    <source>
        <dbReference type="ARBA" id="ARBA00004984"/>
    </source>
</evidence>
<gene>
    <name evidence="10" type="ordered locus">Hoch_5972</name>
</gene>
<dbReference type="EC" id="3.5.4.3" evidence="3 7"/>
<protein>
    <recommendedName>
        <fullName evidence="3 7">Guanine deaminase</fullName>
        <shortName evidence="8">Guanase</shortName>
        <ecNumber evidence="3 7">3.5.4.3</ecNumber>
    </recommendedName>
    <alternativeName>
        <fullName evidence="8">Guanine aminohydrolase</fullName>
    </alternativeName>
</protein>
<evidence type="ECO:0000256" key="7">
    <source>
        <dbReference type="NCBIfam" id="TIGR02967"/>
    </source>
</evidence>
<dbReference type="Gene3D" id="2.30.40.10">
    <property type="entry name" value="Urease, subunit C, domain 1"/>
    <property type="match status" value="1"/>
</dbReference>
<evidence type="ECO:0000256" key="6">
    <source>
        <dbReference type="ARBA" id="ARBA00022833"/>
    </source>
</evidence>
<dbReference type="RefSeq" id="WP_012831039.1">
    <property type="nucleotide sequence ID" value="NC_013440.1"/>
</dbReference>
<keyword evidence="11" id="KW-1185">Reference proteome</keyword>
<dbReference type="PANTHER" id="PTHR11271">
    <property type="entry name" value="GUANINE DEAMINASE"/>
    <property type="match status" value="1"/>
</dbReference>
<evidence type="ECO:0000259" key="9">
    <source>
        <dbReference type="Pfam" id="PF01979"/>
    </source>
</evidence>
<accession>D0LJU0</accession>
<dbReference type="eggNOG" id="COG0402">
    <property type="taxonomic scope" value="Bacteria"/>
</dbReference>
<dbReference type="STRING" id="502025.Hoch_5972"/>
<dbReference type="InterPro" id="IPR032466">
    <property type="entry name" value="Metal_Hydrolase"/>
</dbReference>
<feature type="domain" description="Amidohydrolase-related" evidence="9">
    <location>
        <begin position="60"/>
        <end position="417"/>
    </location>
</feature>
<keyword evidence="4 8" id="KW-0479">Metal-binding</keyword>
<dbReference type="InterPro" id="IPR011059">
    <property type="entry name" value="Metal-dep_hydrolase_composite"/>
</dbReference>
<evidence type="ECO:0000313" key="10">
    <source>
        <dbReference type="EMBL" id="ACY18447.1"/>
    </source>
</evidence>
<keyword evidence="6 8" id="KW-0862">Zinc</keyword>
<dbReference type="GO" id="GO:0005829">
    <property type="term" value="C:cytosol"/>
    <property type="evidence" value="ECO:0007669"/>
    <property type="project" value="TreeGrafter"/>
</dbReference>
<dbReference type="HOGENOM" id="CLU_012358_0_2_7"/>
<comment type="catalytic activity">
    <reaction evidence="8">
        <text>guanine + H2O + H(+) = xanthine + NH4(+)</text>
        <dbReference type="Rhea" id="RHEA:14665"/>
        <dbReference type="ChEBI" id="CHEBI:15377"/>
        <dbReference type="ChEBI" id="CHEBI:15378"/>
        <dbReference type="ChEBI" id="CHEBI:16235"/>
        <dbReference type="ChEBI" id="CHEBI:17712"/>
        <dbReference type="ChEBI" id="CHEBI:28938"/>
        <dbReference type="EC" id="3.5.4.3"/>
    </reaction>
</comment>
<evidence type="ECO:0000256" key="8">
    <source>
        <dbReference type="RuleBase" id="RU366009"/>
    </source>
</evidence>
<dbReference type="Pfam" id="PF01979">
    <property type="entry name" value="Amidohydro_1"/>
    <property type="match status" value="1"/>
</dbReference>
<evidence type="ECO:0000256" key="4">
    <source>
        <dbReference type="ARBA" id="ARBA00022723"/>
    </source>
</evidence>
<dbReference type="UniPathway" id="UPA00603">
    <property type="reaction ID" value="UER00660"/>
</dbReference>
<dbReference type="Proteomes" id="UP000001880">
    <property type="component" value="Chromosome"/>
</dbReference>
<sequence length="419" mass="44338">MSETVYRASVLHALGPRELVYLAEGELVVDAAGAITALRACGTSALEPGARLVELPGRLLIPGLVDAHVHIPQIDVIGVASESLLAWLEDYVFASELACADPAVAGDRAERSFHGMLSAGTTACAAYATSHTQATELALVQAERIGIRAVVGKVLMDRGAPAGLLQERGPALRETETLIERWSGAANGRLEVAVTPRFALSCSPELLRDAGALARKHGCPVQTHLAENPSEIERTRELFPERADYTEVYEHAGLVGERSLLAHCIHMSEGEFGRLARAGAAAVHCPDSNFYLHSGRFPLARARDQGVTVALGSDVGAGTCFSIVEAMRLGNYTQPGGVDPRLLFYLATQGGADALGWGQRIGNFRPGKQADFAVIDAAPLLTSAAASDDPGRLLLSRLVHRGQSAPIEAVYIAGRKVFG</sequence>
<comment type="function">
    <text evidence="8">Catalyzes the hydrolytic deamination of guanine, producing xanthine and ammonia.</text>
</comment>